<keyword evidence="5" id="KW-0812">Transmembrane</keyword>
<keyword evidence="3" id="KW-1003">Cell membrane</keyword>
<name>A0ABQ1JJL3_9PROT</name>
<keyword evidence="7" id="KW-0472">Membrane</keyword>
<comment type="caution">
    <text evidence="10">The sequence shown here is derived from an EMBL/GenBank/DDBJ whole genome shotgun (WGS) entry which is preliminary data.</text>
</comment>
<comment type="subcellular location">
    <subcellularLocation>
        <location evidence="1">Cell membrane</location>
    </subcellularLocation>
</comment>
<feature type="domain" description="Bacterial sugar transferase" evidence="9">
    <location>
        <begin position="3"/>
        <end position="179"/>
    </location>
</feature>
<evidence type="ECO:0000313" key="11">
    <source>
        <dbReference type="Proteomes" id="UP000628854"/>
    </source>
</evidence>
<dbReference type="PANTHER" id="PTHR30576:SF4">
    <property type="entry name" value="UNDECAPRENYL-PHOSPHATE GALACTOSE PHOSPHOTRANSFERASE"/>
    <property type="match status" value="1"/>
</dbReference>
<evidence type="ECO:0000256" key="8">
    <source>
        <dbReference type="ARBA" id="ARBA00023169"/>
    </source>
</evidence>
<keyword evidence="11" id="KW-1185">Reference proteome</keyword>
<accession>A0ABQ1JJL3</accession>
<sequence length="185" mass="21164">MFGAPLLILIALGIKLQDGGPVLYSHKRIGRNNREFGCLKFRSMVTDANVRLAEYLQNNPEAREEWARTQKLSNDPRITTLGKFLRKSSLDEIPQLWNILRGDMSLVGPRPIVHDEVPRYGDHIRYYLSARPGLTGLWQVSGRSDTSYDYRVNLDVNYVENWHLGKDIMIMVKTIPAVLEARGAR</sequence>
<keyword evidence="4" id="KW-0808">Transferase</keyword>
<organism evidence="10 11">
    <name type="scientific">Henriciella pelagia</name>
    <dbReference type="NCBI Taxonomy" id="1977912"/>
    <lineage>
        <taxon>Bacteria</taxon>
        <taxon>Pseudomonadati</taxon>
        <taxon>Pseudomonadota</taxon>
        <taxon>Alphaproteobacteria</taxon>
        <taxon>Hyphomonadales</taxon>
        <taxon>Hyphomonadaceae</taxon>
        <taxon>Henriciella</taxon>
    </lineage>
</organism>
<keyword evidence="8" id="KW-0270">Exopolysaccharide synthesis</keyword>
<dbReference type="EMBL" id="BMKF01000002">
    <property type="protein sequence ID" value="GGB67981.1"/>
    <property type="molecule type" value="Genomic_DNA"/>
</dbReference>
<protein>
    <submittedName>
        <fullName evidence="10">Exopolysaccharide biosynthesis protein</fullName>
    </submittedName>
</protein>
<evidence type="ECO:0000256" key="4">
    <source>
        <dbReference type="ARBA" id="ARBA00022679"/>
    </source>
</evidence>
<evidence type="ECO:0000256" key="2">
    <source>
        <dbReference type="ARBA" id="ARBA00006464"/>
    </source>
</evidence>
<keyword evidence="6" id="KW-1133">Transmembrane helix</keyword>
<proteinExistence type="inferred from homology"/>
<evidence type="ECO:0000256" key="6">
    <source>
        <dbReference type="ARBA" id="ARBA00022989"/>
    </source>
</evidence>
<gene>
    <name evidence="10" type="ORF">GCM10011503_15830</name>
</gene>
<evidence type="ECO:0000313" key="10">
    <source>
        <dbReference type="EMBL" id="GGB67981.1"/>
    </source>
</evidence>
<evidence type="ECO:0000259" key="9">
    <source>
        <dbReference type="Pfam" id="PF02397"/>
    </source>
</evidence>
<evidence type="ECO:0000256" key="1">
    <source>
        <dbReference type="ARBA" id="ARBA00004236"/>
    </source>
</evidence>
<evidence type="ECO:0000256" key="7">
    <source>
        <dbReference type="ARBA" id="ARBA00023136"/>
    </source>
</evidence>
<dbReference type="Proteomes" id="UP000628854">
    <property type="component" value="Unassembled WGS sequence"/>
</dbReference>
<reference evidence="11" key="1">
    <citation type="journal article" date="2019" name="Int. J. Syst. Evol. Microbiol.">
        <title>The Global Catalogue of Microorganisms (GCM) 10K type strain sequencing project: providing services to taxonomists for standard genome sequencing and annotation.</title>
        <authorList>
            <consortium name="The Broad Institute Genomics Platform"/>
            <consortium name="The Broad Institute Genome Sequencing Center for Infectious Disease"/>
            <person name="Wu L."/>
            <person name="Ma J."/>
        </authorList>
    </citation>
    <scope>NUCLEOTIDE SEQUENCE [LARGE SCALE GENOMIC DNA]</scope>
    <source>
        <strain evidence="11">CGMCC 1.15928</strain>
    </source>
</reference>
<comment type="similarity">
    <text evidence="2">Belongs to the bacterial sugar transferase family.</text>
</comment>
<dbReference type="PANTHER" id="PTHR30576">
    <property type="entry name" value="COLANIC BIOSYNTHESIS UDP-GLUCOSE LIPID CARRIER TRANSFERASE"/>
    <property type="match status" value="1"/>
</dbReference>
<dbReference type="InterPro" id="IPR003362">
    <property type="entry name" value="Bact_transf"/>
</dbReference>
<evidence type="ECO:0000256" key="5">
    <source>
        <dbReference type="ARBA" id="ARBA00022692"/>
    </source>
</evidence>
<dbReference type="Pfam" id="PF02397">
    <property type="entry name" value="Bac_transf"/>
    <property type="match status" value="1"/>
</dbReference>
<evidence type="ECO:0000256" key="3">
    <source>
        <dbReference type="ARBA" id="ARBA00022475"/>
    </source>
</evidence>